<dbReference type="AlphaFoldDB" id="A0AAW5SH46"/>
<gene>
    <name evidence="2" type="ORF">H7I77_04880</name>
    <name evidence="1" type="ORF">RMCN_3390</name>
</gene>
<proteinExistence type="predicted"/>
<reference evidence="2" key="2">
    <citation type="submission" date="2020-07" db="EMBL/GenBank/DDBJ databases">
        <authorList>
            <person name="Pettersson B.M.F."/>
            <person name="Behra P.R.K."/>
            <person name="Ramesh M."/>
            <person name="Das S."/>
            <person name="Dasgupta S."/>
            <person name="Kirsebom L.A."/>
        </authorList>
    </citation>
    <scope>NUCLEOTIDE SEQUENCE</scope>
    <source>
        <strain evidence="2">DSM 44203</strain>
    </source>
</reference>
<sequence length="419" mass="47028">MDALSFVENFYDGDALEVGNRLLRDFQPEGSTQPPKWWCVDEFFHQWREAKQSGSYRWEPAMDLEGRSALRPLYLGLGAQRVIEIEGSEHNTAEELVPQFAMSKSLGRPLIWDDREALGELKALLLYAHSVVVIDPVQDFIDHYIEKRLPNGLGQQNDTLALLYSLREGIALEKVSNRERQLLLIAFARLMLFLGHMAPFIRAGLVEVIDRPPLASLGEVREALAGDSKRRTENLPRHELRAELILRVLQAEQWVDGYAPYGRELELITGSLTRGDHNAVRLRQLANLELPNLYTLSIGQMRAVRERDEFASWRRTLREALELLDANDLGSANEIVGEAARGLRFSWSDRLPGPALGFGVTSLLSAAAHIPIGWPSAVGITGGLLVDQVRQNASSRPLRRHVLALKGVTKKASPLRRDS</sequence>
<evidence type="ECO:0000313" key="4">
    <source>
        <dbReference type="Proteomes" id="UP001207528"/>
    </source>
</evidence>
<evidence type="ECO:0000313" key="3">
    <source>
        <dbReference type="Proteomes" id="UP000069773"/>
    </source>
</evidence>
<accession>A0AAW5SH46</accession>
<dbReference type="Proteomes" id="UP001207528">
    <property type="component" value="Unassembled WGS sequence"/>
</dbReference>
<protein>
    <submittedName>
        <fullName evidence="2">Uncharacterized protein</fullName>
    </submittedName>
</protein>
<keyword evidence="3" id="KW-1185">Reference proteome</keyword>
<dbReference type="Proteomes" id="UP000069773">
    <property type="component" value="Unassembled WGS sequence"/>
</dbReference>
<organism evidence="2 4">
    <name type="scientific">Mycolicibacterium novocastrense</name>
    <name type="common">Mycobacterium novocastrense</name>
    <dbReference type="NCBI Taxonomy" id="59813"/>
    <lineage>
        <taxon>Bacteria</taxon>
        <taxon>Bacillati</taxon>
        <taxon>Actinomycetota</taxon>
        <taxon>Actinomycetes</taxon>
        <taxon>Mycobacteriales</taxon>
        <taxon>Mycobacteriaceae</taxon>
        <taxon>Mycolicibacterium</taxon>
    </lineage>
</organism>
<dbReference type="EMBL" id="BCTA01000038">
    <property type="protein sequence ID" value="GAT10257.1"/>
    <property type="molecule type" value="Genomic_DNA"/>
</dbReference>
<reference evidence="1 3" key="1">
    <citation type="journal article" date="2016" name="Genome Announc.">
        <title>Draft Genome Sequences of Five Rapidly Growing Mycobacterium Species, M. thermoresistibile, M. fortuitum subsp. acetamidolyticum, M. canariasense, M. brisbanense, and M. novocastrense.</title>
        <authorList>
            <person name="Katahira K."/>
            <person name="Ogura Y."/>
            <person name="Gotoh Y."/>
            <person name="Hayashi T."/>
        </authorList>
    </citation>
    <scope>NUCLEOTIDE SEQUENCE [LARGE SCALE GENOMIC DNA]</scope>
    <source>
        <strain evidence="1 3">JCM18114</strain>
    </source>
</reference>
<reference evidence="2" key="3">
    <citation type="journal article" date="2022" name="BMC Genomics">
        <title>Comparative genome analysis of mycobacteria focusing on tRNA and non-coding RNA.</title>
        <authorList>
            <person name="Behra P.R.K."/>
            <person name="Pettersson B.M.F."/>
            <person name="Ramesh M."/>
            <person name="Das S."/>
            <person name="Dasgupta S."/>
            <person name="Kirsebom L.A."/>
        </authorList>
    </citation>
    <scope>NUCLEOTIDE SEQUENCE</scope>
    <source>
        <strain evidence="2">DSM 44203</strain>
    </source>
</reference>
<dbReference type="EMBL" id="JACKTI010000020">
    <property type="protein sequence ID" value="MCV7022686.1"/>
    <property type="molecule type" value="Genomic_DNA"/>
</dbReference>
<dbReference type="RefSeq" id="WP_067391424.1">
    <property type="nucleotide sequence ID" value="NZ_BCTA01000038.1"/>
</dbReference>
<evidence type="ECO:0000313" key="1">
    <source>
        <dbReference type="EMBL" id="GAT10257.1"/>
    </source>
</evidence>
<comment type="caution">
    <text evidence="2">The sequence shown here is derived from an EMBL/GenBank/DDBJ whole genome shotgun (WGS) entry which is preliminary data.</text>
</comment>
<name>A0AAW5SH46_MYCNV</name>
<evidence type="ECO:0000313" key="2">
    <source>
        <dbReference type="EMBL" id="MCV7022686.1"/>
    </source>
</evidence>